<evidence type="ECO:0000256" key="9">
    <source>
        <dbReference type="ARBA" id="ARBA00023204"/>
    </source>
</evidence>
<evidence type="ECO:0000256" key="13">
    <source>
        <dbReference type="ARBA" id="ARBA00048988"/>
    </source>
</evidence>
<dbReference type="SUPFAM" id="SSF52980">
    <property type="entry name" value="Restriction endonuclease-like"/>
    <property type="match status" value="1"/>
</dbReference>
<feature type="domain" description="UvrD-like helicase ATP-binding" evidence="15">
    <location>
        <begin position="1"/>
        <end position="451"/>
    </location>
</feature>
<dbReference type="InterPro" id="IPR014016">
    <property type="entry name" value="UvrD-like_ATP-bd"/>
</dbReference>
<name>A0A1S2LDV0_9BACI</name>
<dbReference type="Gene3D" id="3.40.50.300">
    <property type="entry name" value="P-loop containing nucleotide triphosphate hydrolases"/>
    <property type="match status" value="3"/>
</dbReference>
<keyword evidence="3" id="KW-0227">DNA damage</keyword>
<comment type="catalytic activity">
    <reaction evidence="11">
        <text>Couples ATP hydrolysis with the unwinding of duplex DNA by translocating in the 3'-5' direction.</text>
        <dbReference type="EC" id="5.6.2.4"/>
    </reaction>
</comment>
<dbReference type="Pfam" id="PF13361">
    <property type="entry name" value="UvrD_C"/>
    <property type="match status" value="1"/>
</dbReference>
<evidence type="ECO:0000256" key="14">
    <source>
        <dbReference type="PROSITE-ProRule" id="PRU00560"/>
    </source>
</evidence>
<dbReference type="EMBL" id="MLQR01000050">
    <property type="protein sequence ID" value="OIJ10536.1"/>
    <property type="molecule type" value="Genomic_DNA"/>
</dbReference>
<keyword evidence="8" id="KW-0238">DNA-binding</keyword>
<dbReference type="InterPro" id="IPR014017">
    <property type="entry name" value="DNA_helicase_UvrD-like_C"/>
</dbReference>
<dbReference type="PANTHER" id="PTHR11070">
    <property type="entry name" value="UVRD / RECB / PCRA DNA HELICASE FAMILY MEMBER"/>
    <property type="match status" value="1"/>
</dbReference>
<dbReference type="AlphaFoldDB" id="A0A1S2LDV0"/>
<dbReference type="OrthoDB" id="9810135at2"/>
<proteinExistence type="predicted"/>
<dbReference type="GO" id="GO:0005524">
    <property type="term" value="F:ATP binding"/>
    <property type="evidence" value="ECO:0007669"/>
    <property type="project" value="UniProtKB-UniRule"/>
</dbReference>
<evidence type="ECO:0000256" key="6">
    <source>
        <dbReference type="ARBA" id="ARBA00022839"/>
    </source>
</evidence>
<keyword evidence="4 14" id="KW-0378">Hydrolase</keyword>
<reference evidence="17 18" key="1">
    <citation type="submission" date="2016-10" db="EMBL/GenBank/DDBJ databases">
        <title>Draft genome sequences of four alkaliphilic bacteria belonging to the Anaerobacillus genus.</title>
        <authorList>
            <person name="Bassil N.M."/>
            <person name="Lloyd J.R."/>
        </authorList>
    </citation>
    <scope>NUCLEOTIDE SEQUENCE [LARGE SCALE GENOMIC DNA]</scope>
    <source>
        <strain evidence="17 18">DSM 18345</strain>
    </source>
</reference>
<evidence type="ECO:0000256" key="11">
    <source>
        <dbReference type="ARBA" id="ARBA00034617"/>
    </source>
</evidence>
<comment type="caution">
    <text evidence="17">The sequence shown here is derived from an EMBL/GenBank/DDBJ whole genome shotgun (WGS) entry which is preliminary data.</text>
</comment>
<keyword evidence="1" id="KW-0540">Nuclease</keyword>
<dbReference type="InterPro" id="IPR000212">
    <property type="entry name" value="DNA_helicase_UvrD/REP"/>
</dbReference>
<evidence type="ECO:0000256" key="2">
    <source>
        <dbReference type="ARBA" id="ARBA00022741"/>
    </source>
</evidence>
<dbReference type="PROSITE" id="PS51198">
    <property type="entry name" value="UVRD_HELICASE_ATP_BIND"/>
    <property type="match status" value="1"/>
</dbReference>
<evidence type="ECO:0000256" key="8">
    <source>
        <dbReference type="ARBA" id="ARBA00023125"/>
    </source>
</evidence>
<dbReference type="InterPro" id="IPR027417">
    <property type="entry name" value="P-loop_NTPase"/>
</dbReference>
<dbReference type="SUPFAM" id="SSF52540">
    <property type="entry name" value="P-loop containing nucleoside triphosphate hydrolases"/>
    <property type="match status" value="1"/>
</dbReference>
<evidence type="ECO:0000313" key="18">
    <source>
        <dbReference type="Proteomes" id="UP000179524"/>
    </source>
</evidence>
<dbReference type="InterPro" id="IPR011604">
    <property type="entry name" value="PDDEXK-like_dom_sf"/>
</dbReference>
<organism evidence="17 18">
    <name type="scientific">Anaerobacillus alkalilacustris</name>
    <dbReference type="NCBI Taxonomy" id="393763"/>
    <lineage>
        <taxon>Bacteria</taxon>
        <taxon>Bacillati</taxon>
        <taxon>Bacillota</taxon>
        <taxon>Bacilli</taxon>
        <taxon>Bacillales</taxon>
        <taxon>Bacillaceae</taxon>
        <taxon>Anaerobacillus</taxon>
    </lineage>
</organism>
<dbReference type="Pfam" id="PF00580">
    <property type="entry name" value="UvrD-helicase"/>
    <property type="match status" value="1"/>
</dbReference>
<gene>
    <name evidence="17" type="ORF">BKP37_18555</name>
</gene>
<dbReference type="InterPro" id="IPR011335">
    <property type="entry name" value="Restrct_endonuc-II-like"/>
</dbReference>
<keyword evidence="10" id="KW-0413">Isomerase</keyword>
<evidence type="ECO:0000256" key="1">
    <source>
        <dbReference type="ARBA" id="ARBA00022722"/>
    </source>
</evidence>
<keyword evidence="9" id="KW-0234">DNA repair</keyword>
<feature type="binding site" evidence="14">
    <location>
        <begin position="22"/>
        <end position="29"/>
    </location>
    <ligand>
        <name>ATP</name>
        <dbReference type="ChEBI" id="CHEBI:30616"/>
    </ligand>
</feature>
<keyword evidence="5 14" id="KW-0347">Helicase</keyword>
<dbReference type="GO" id="GO:0000725">
    <property type="term" value="P:recombinational repair"/>
    <property type="evidence" value="ECO:0007669"/>
    <property type="project" value="TreeGrafter"/>
</dbReference>
<evidence type="ECO:0000256" key="4">
    <source>
        <dbReference type="ARBA" id="ARBA00022801"/>
    </source>
</evidence>
<dbReference type="EC" id="5.6.2.4" evidence="12"/>
<dbReference type="Gene3D" id="3.90.320.10">
    <property type="match status" value="1"/>
</dbReference>
<keyword evidence="18" id="KW-1185">Reference proteome</keyword>
<evidence type="ECO:0000259" key="16">
    <source>
        <dbReference type="PROSITE" id="PS51217"/>
    </source>
</evidence>
<protein>
    <recommendedName>
        <fullName evidence="12">DNA 3'-5' helicase</fullName>
        <ecNumber evidence="12">5.6.2.4</ecNumber>
    </recommendedName>
</protein>
<dbReference type="InterPro" id="IPR038726">
    <property type="entry name" value="PDDEXK_AddAB-type"/>
</dbReference>
<dbReference type="Proteomes" id="UP000179524">
    <property type="component" value="Unassembled WGS sequence"/>
</dbReference>
<dbReference type="GO" id="GO:0005829">
    <property type="term" value="C:cytosol"/>
    <property type="evidence" value="ECO:0007669"/>
    <property type="project" value="TreeGrafter"/>
</dbReference>
<sequence length="1150" mass="134076">MNFNEEQKAAIYSEKPLVVISAGAGSGKTRVLTERFVYICEEKLKERLGKKKKSPIGATVEEIVAITFTEKAAREMKDRIRGRIEEIRQNVHERYDASEHEFARNFWQEQKDALDGALITTFHSFCHKLLGEYAFLADVPPKFTVLDDVGAKLIQIDIFDEMFDSPEYHRKWRPLYNFYTRGQLKEAIKAVYSQMKEIITSVDSIESFFDSETIVKLQLQSIESDRKFVLTNFYKEARPHVMELDDSDKASKKITEHFSEVTDLSFENPVVLYEALEEALPKKVNKKWQETNPPLYDLFEYLYKPLKETWKKLKGPSSVDIKEIKEIINLFVQVLQVFHEKYDEAKRERAAMDFSDLQQKAITLLEKKEVQDDCRKKYRHMMIDEAQDTNQLQMNMLTFIQPNYKFIVGDGKQSIYRFRGADVSLMNELVDFSKKDLNSDFINMSTNYRTCESIISFVNIAFNEIMGAEKSELDPLYKIHYTNINSHRTGIEEQKCRVELITIPKEDEPKEGIEGQAEQADDEQSEFEVIANRMLEIMEEGQSIVSDKEAWRAPSWSDFAILIQTRTKLSKLERSLKQKGIPYVVYGGIGFYEKQEIRDMITLLNWLNRPWESLYILSLLRSPLFGVSVEDFLSIDECLEEDITLATFIYEGLFDNVGNIGEELKSTLSKLKQFYEDWVPYRPQVSTREYFEDLFLKSGLKKMLLLQKNNLQQIKNVEKLIDVLAQFQTASLDELLKQVKQLADLSDKEGEAEVELAEGNMVHIMTVHASKGLEFPIVFLPDLAKGPRGDSGNIRFDKDVRIVLQYEKEIENEPLKKPDKKYSPSFERIKEKTKDQAIEESKRLFYVATTRAKDYLVLSTVDKPAKDSWYDMLLKAMEQDQSLENRIKQTSNVPDYEEWQEKGQEYEPPLIENRDKVLPSFSVSEIMIYMNDPIKYYYKYIVKIEDEWLAEQDDLPQIVEEKEFVSGAKLGTIVHRACELLDNGFSLEEAQEEALALLEEEQELGDYEQAVSELVTKYQALNELRLGSNYANEWAFIVEIEGAQIIGEIDKIVEKNEEFHLIDLKTNKSNDYQKLVKYYTPQLYLYKMAFEQITRQKVSELSLFFMREGLEGFASIEIDKTMEERIREVIKEMSHLKMKLAAKDSYERIG</sequence>
<dbReference type="RefSeq" id="WP_071311109.1">
    <property type="nucleotide sequence ID" value="NZ_MLQR01000050.1"/>
</dbReference>
<evidence type="ECO:0000256" key="7">
    <source>
        <dbReference type="ARBA" id="ARBA00022840"/>
    </source>
</evidence>
<accession>A0A1S2LDV0</accession>
<dbReference type="Pfam" id="PF12705">
    <property type="entry name" value="PDDEXK_1"/>
    <property type="match status" value="1"/>
</dbReference>
<comment type="catalytic activity">
    <reaction evidence="13">
        <text>ATP + H2O = ADP + phosphate + H(+)</text>
        <dbReference type="Rhea" id="RHEA:13065"/>
        <dbReference type="ChEBI" id="CHEBI:15377"/>
        <dbReference type="ChEBI" id="CHEBI:15378"/>
        <dbReference type="ChEBI" id="CHEBI:30616"/>
        <dbReference type="ChEBI" id="CHEBI:43474"/>
        <dbReference type="ChEBI" id="CHEBI:456216"/>
        <dbReference type="EC" id="5.6.2.4"/>
    </reaction>
</comment>
<feature type="domain" description="UvrD-like helicase C-terminal" evidence="16">
    <location>
        <begin position="481"/>
        <end position="772"/>
    </location>
</feature>
<dbReference type="GO" id="GO:0003677">
    <property type="term" value="F:DNA binding"/>
    <property type="evidence" value="ECO:0007669"/>
    <property type="project" value="UniProtKB-KW"/>
</dbReference>
<dbReference type="Gene3D" id="1.10.486.10">
    <property type="entry name" value="PCRA, domain 4"/>
    <property type="match status" value="1"/>
</dbReference>
<evidence type="ECO:0000256" key="10">
    <source>
        <dbReference type="ARBA" id="ARBA00023235"/>
    </source>
</evidence>
<dbReference type="GO" id="GO:0004527">
    <property type="term" value="F:exonuclease activity"/>
    <property type="evidence" value="ECO:0007669"/>
    <property type="project" value="UniProtKB-KW"/>
</dbReference>
<evidence type="ECO:0000256" key="5">
    <source>
        <dbReference type="ARBA" id="ARBA00022806"/>
    </source>
</evidence>
<keyword evidence="2 14" id="KW-0547">Nucleotide-binding</keyword>
<evidence type="ECO:0000256" key="12">
    <source>
        <dbReference type="ARBA" id="ARBA00034808"/>
    </source>
</evidence>
<dbReference type="GO" id="GO:0043138">
    <property type="term" value="F:3'-5' DNA helicase activity"/>
    <property type="evidence" value="ECO:0007669"/>
    <property type="project" value="UniProtKB-EC"/>
</dbReference>
<evidence type="ECO:0000313" key="17">
    <source>
        <dbReference type="EMBL" id="OIJ10536.1"/>
    </source>
</evidence>
<evidence type="ECO:0000259" key="15">
    <source>
        <dbReference type="PROSITE" id="PS51198"/>
    </source>
</evidence>
<evidence type="ECO:0000256" key="3">
    <source>
        <dbReference type="ARBA" id="ARBA00022763"/>
    </source>
</evidence>
<dbReference type="GO" id="GO:0033202">
    <property type="term" value="C:DNA helicase complex"/>
    <property type="evidence" value="ECO:0007669"/>
    <property type="project" value="TreeGrafter"/>
</dbReference>
<keyword evidence="6" id="KW-0269">Exonuclease</keyword>
<keyword evidence="7 14" id="KW-0067">ATP-binding</keyword>
<dbReference type="PROSITE" id="PS51217">
    <property type="entry name" value="UVRD_HELICASE_CTER"/>
    <property type="match status" value="1"/>
</dbReference>
<dbReference type="PANTHER" id="PTHR11070:SF48">
    <property type="entry name" value="ATP-DEPENDENT HELICASE_NUCLEASE SUBUNIT A"/>
    <property type="match status" value="1"/>
</dbReference>